<gene>
    <name evidence="7 8" type="primary">ybeY</name>
    <name evidence="8" type="ORF">ACFQXB_03090</name>
</gene>
<dbReference type="PANTHER" id="PTHR46986:SF1">
    <property type="entry name" value="ENDORIBONUCLEASE YBEY, CHLOROPLASTIC"/>
    <property type="match status" value="1"/>
</dbReference>
<dbReference type="EMBL" id="JBHTFQ010000001">
    <property type="protein sequence ID" value="MFC7703179.1"/>
    <property type="molecule type" value="Genomic_DNA"/>
</dbReference>
<proteinExistence type="inferred from homology"/>
<keyword evidence="7" id="KW-0690">Ribosome biogenesis</keyword>
<evidence type="ECO:0000256" key="1">
    <source>
        <dbReference type="ARBA" id="ARBA00010875"/>
    </source>
</evidence>
<dbReference type="InterPro" id="IPR023091">
    <property type="entry name" value="MetalPrtase_cat_dom_sf_prd"/>
</dbReference>
<organism evidence="8 9">
    <name type="scientific">Plastorhodobacter daqingensis</name>
    <dbReference type="NCBI Taxonomy" id="1387281"/>
    <lineage>
        <taxon>Bacteria</taxon>
        <taxon>Pseudomonadati</taxon>
        <taxon>Pseudomonadota</taxon>
        <taxon>Alphaproteobacteria</taxon>
        <taxon>Rhodobacterales</taxon>
        <taxon>Paracoccaceae</taxon>
        <taxon>Plastorhodobacter</taxon>
    </lineage>
</organism>
<evidence type="ECO:0000313" key="9">
    <source>
        <dbReference type="Proteomes" id="UP001596516"/>
    </source>
</evidence>
<evidence type="ECO:0000256" key="4">
    <source>
        <dbReference type="ARBA" id="ARBA00022759"/>
    </source>
</evidence>
<evidence type="ECO:0000256" key="7">
    <source>
        <dbReference type="HAMAP-Rule" id="MF_00009"/>
    </source>
</evidence>
<dbReference type="PANTHER" id="PTHR46986">
    <property type="entry name" value="ENDORIBONUCLEASE YBEY, CHLOROPLASTIC"/>
    <property type="match status" value="1"/>
</dbReference>
<feature type="binding site" evidence="7">
    <location>
        <position position="130"/>
    </location>
    <ligand>
        <name>Zn(2+)</name>
        <dbReference type="ChEBI" id="CHEBI:29105"/>
        <note>catalytic</note>
    </ligand>
</feature>
<accession>A0ABW2UET2</accession>
<evidence type="ECO:0000256" key="6">
    <source>
        <dbReference type="ARBA" id="ARBA00022833"/>
    </source>
</evidence>
<comment type="similarity">
    <text evidence="1 7">Belongs to the endoribonuclease YbeY family.</text>
</comment>
<dbReference type="SUPFAM" id="SSF55486">
    <property type="entry name" value="Metalloproteases ('zincins'), catalytic domain"/>
    <property type="match status" value="1"/>
</dbReference>
<dbReference type="EC" id="3.1.-.-" evidence="7"/>
<dbReference type="Gene3D" id="3.40.390.30">
    <property type="entry name" value="Metalloproteases ('zincins'), catalytic domain"/>
    <property type="match status" value="1"/>
</dbReference>
<keyword evidence="9" id="KW-1185">Reference proteome</keyword>
<keyword evidence="6 7" id="KW-0862">Zinc</keyword>
<dbReference type="NCBIfam" id="TIGR00043">
    <property type="entry name" value="rRNA maturation RNase YbeY"/>
    <property type="match status" value="1"/>
</dbReference>
<dbReference type="InterPro" id="IPR002036">
    <property type="entry name" value="YbeY"/>
</dbReference>
<evidence type="ECO:0000256" key="3">
    <source>
        <dbReference type="ARBA" id="ARBA00022723"/>
    </source>
</evidence>
<keyword evidence="7" id="KW-0698">rRNA processing</keyword>
<evidence type="ECO:0000256" key="2">
    <source>
        <dbReference type="ARBA" id="ARBA00022722"/>
    </source>
</evidence>
<dbReference type="Pfam" id="PF02130">
    <property type="entry name" value="YbeY"/>
    <property type="match status" value="1"/>
</dbReference>
<sequence>MSFQLVDTVIEDPRWDRAGLETLAERAGRAALAGLGLDPAGFEISLLGCDDDRIAALNADFRGKPQPTNVLSWPAEDRAAAEGEMPDLPQGDPSMPQELGDVAIAYDTCQREAQEQGKAFDAHVTHLLVHGMLHLLGFDHIRDSDAVVMEALEVRILAGLGLSDPYGDAGDMPDKLERNDGRIC</sequence>
<name>A0ABW2UET2_9RHOB</name>
<keyword evidence="2 7" id="KW-0540">Nuclease</keyword>
<comment type="function">
    <text evidence="7">Single strand-specific metallo-endoribonuclease involved in late-stage 70S ribosome quality control and in maturation of the 3' terminus of the 16S rRNA.</text>
</comment>
<feature type="binding site" evidence="7">
    <location>
        <position position="134"/>
    </location>
    <ligand>
        <name>Zn(2+)</name>
        <dbReference type="ChEBI" id="CHEBI:29105"/>
        <note>catalytic</note>
    </ligand>
</feature>
<protein>
    <recommendedName>
        <fullName evidence="7">Endoribonuclease YbeY</fullName>
        <ecNumber evidence="7">3.1.-.-</ecNumber>
    </recommendedName>
</protein>
<comment type="subcellular location">
    <subcellularLocation>
        <location evidence="7">Cytoplasm</location>
    </subcellularLocation>
</comment>
<keyword evidence="5 7" id="KW-0378">Hydrolase</keyword>
<keyword evidence="7" id="KW-0963">Cytoplasm</keyword>
<dbReference type="InterPro" id="IPR020549">
    <property type="entry name" value="YbeY_CS"/>
</dbReference>
<dbReference type="Proteomes" id="UP001596516">
    <property type="component" value="Unassembled WGS sequence"/>
</dbReference>
<keyword evidence="3 7" id="KW-0479">Metal-binding</keyword>
<comment type="cofactor">
    <cofactor evidence="7">
        <name>Zn(2+)</name>
        <dbReference type="ChEBI" id="CHEBI:29105"/>
    </cofactor>
    <text evidence="7">Binds 1 zinc ion.</text>
</comment>
<feature type="binding site" evidence="7">
    <location>
        <position position="140"/>
    </location>
    <ligand>
        <name>Zn(2+)</name>
        <dbReference type="ChEBI" id="CHEBI:29105"/>
        <note>catalytic</note>
    </ligand>
</feature>
<dbReference type="PROSITE" id="PS01306">
    <property type="entry name" value="UPF0054"/>
    <property type="match status" value="1"/>
</dbReference>
<keyword evidence="4 7" id="KW-0255">Endonuclease</keyword>
<evidence type="ECO:0000256" key="5">
    <source>
        <dbReference type="ARBA" id="ARBA00022801"/>
    </source>
</evidence>
<evidence type="ECO:0000313" key="8">
    <source>
        <dbReference type="EMBL" id="MFC7703179.1"/>
    </source>
</evidence>
<dbReference type="HAMAP" id="MF_00009">
    <property type="entry name" value="Endoribonucl_YbeY"/>
    <property type="match status" value="1"/>
</dbReference>
<reference evidence="9" key="1">
    <citation type="journal article" date="2019" name="Int. J. Syst. Evol. Microbiol.">
        <title>The Global Catalogue of Microorganisms (GCM) 10K type strain sequencing project: providing services to taxonomists for standard genome sequencing and annotation.</title>
        <authorList>
            <consortium name="The Broad Institute Genomics Platform"/>
            <consortium name="The Broad Institute Genome Sequencing Center for Infectious Disease"/>
            <person name="Wu L."/>
            <person name="Ma J."/>
        </authorList>
    </citation>
    <scope>NUCLEOTIDE SEQUENCE [LARGE SCALE GENOMIC DNA]</scope>
    <source>
        <strain evidence="9">CGMCC 1.12750</strain>
    </source>
</reference>
<dbReference type="RefSeq" id="WP_377398912.1">
    <property type="nucleotide sequence ID" value="NZ_JBHTFQ010000001.1"/>
</dbReference>
<comment type="caution">
    <text evidence="8">The sequence shown here is derived from an EMBL/GenBank/DDBJ whole genome shotgun (WGS) entry which is preliminary data.</text>
</comment>